<sequence>MLMKLHGLDHYLLSIRLFGSPDNFDTQYTERLHIEFAKDAYRATNRKDEFAQMTLWLERREKVERHTAFIRWRLTGESSQIPGPASQQSLILSRLPEPHRRQCPPREDRGTMLSTLLMTKHPSVKGVPIARLVQDYGATIFRVALARFVVQYRHPTWSRRQVEHAATAVYLTFNSVPVYHKARFLLTDIHGFQTGANASDITDTVHARPTRTGKYRQVVPARFDTVLINCGNGDVTGVTGYCVGQVRVIFEIPSRAVRDLFPDVVPPKHLAYVEWFTPFQQPHPEHGMYKVSRDVDRSGSRIASIIELRRIRRSCHLFPSFGPTAPRDWSSSNVLERSPYFWVNPFSDRFICFQFVRRSPQIQVDFPDDSCTLDTHDPMASHAKDVLLIGFGAVGAVYSLILKRSGLARVTVVARGNYEAVNANGMEFRSRKYGNIQGWRPDRRMPSS</sequence>
<evidence type="ECO:0000313" key="1">
    <source>
        <dbReference type="EMBL" id="KAJ2994001.1"/>
    </source>
</evidence>
<accession>A0ACC1PLP7</accession>
<comment type="caution">
    <text evidence="1">The sequence shown here is derived from an EMBL/GenBank/DDBJ whole genome shotgun (WGS) entry which is preliminary data.</text>
</comment>
<dbReference type="EMBL" id="JANSHE010002222">
    <property type="protein sequence ID" value="KAJ2994001.1"/>
    <property type="molecule type" value="Genomic_DNA"/>
</dbReference>
<reference evidence="1" key="1">
    <citation type="submission" date="2022-08" db="EMBL/GenBank/DDBJ databases">
        <title>Genome Sequence of Pycnoporus sanguineus.</title>
        <authorList>
            <person name="Buettner E."/>
        </authorList>
    </citation>
    <scope>NUCLEOTIDE SEQUENCE</scope>
    <source>
        <strain evidence="1">CG-C14</strain>
    </source>
</reference>
<protein>
    <submittedName>
        <fullName evidence="1">Uncharacterized protein</fullName>
    </submittedName>
</protein>
<proteinExistence type="predicted"/>
<name>A0ACC1PLP7_9APHY</name>
<gene>
    <name evidence="1" type="ORF">NUW54_g7626</name>
</gene>
<keyword evidence="2" id="KW-1185">Reference proteome</keyword>
<dbReference type="Proteomes" id="UP001144978">
    <property type="component" value="Unassembled WGS sequence"/>
</dbReference>
<evidence type="ECO:0000313" key="2">
    <source>
        <dbReference type="Proteomes" id="UP001144978"/>
    </source>
</evidence>
<organism evidence="1 2">
    <name type="scientific">Trametes sanguinea</name>
    <dbReference type="NCBI Taxonomy" id="158606"/>
    <lineage>
        <taxon>Eukaryota</taxon>
        <taxon>Fungi</taxon>
        <taxon>Dikarya</taxon>
        <taxon>Basidiomycota</taxon>
        <taxon>Agaricomycotina</taxon>
        <taxon>Agaricomycetes</taxon>
        <taxon>Polyporales</taxon>
        <taxon>Polyporaceae</taxon>
        <taxon>Trametes</taxon>
    </lineage>
</organism>